<evidence type="ECO:0000259" key="8">
    <source>
        <dbReference type="PROSITE" id="PS51767"/>
    </source>
</evidence>
<dbReference type="Proteomes" id="UP000053558">
    <property type="component" value="Unassembled WGS sequence"/>
</dbReference>
<comment type="similarity">
    <text evidence="1 7">Belongs to the peptidase A1 family.</text>
</comment>
<evidence type="ECO:0000256" key="7">
    <source>
        <dbReference type="RuleBase" id="RU000454"/>
    </source>
</evidence>
<dbReference type="Pfam" id="PF00026">
    <property type="entry name" value="Asp"/>
    <property type="match status" value="1"/>
</dbReference>
<evidence type="ECO:0000256" key="2">
    <source>
        <dbReference type="ARBA" id="ARBA00022670"/>
    </source>
</evidence>
<dbReference type="CDD" id="cd05471">
    <property type="entry name" value="pepsin_like"/>
    <property type="match status" value="1"/>
</dbReference>
<feature type="domain" description="Peptidase A1" evidence="8">
    <location>
        <begin position="91"/>
        <end position="415"/>
    </location>
</feature>
<keyword evidence="3 7" id="KW-0064">Aspartyl protease</keyword>
<dbReference type="Gene3D" id="2.40.70.10">
    <property type="entry name" value="Acid Proteases"/>
    <property type="match status" value="2"/>
</dbReference>
<feature type="active site" evidence="5">
    <location>
        <position position="305"/>
    </location>
</feature>
<dbReference type="FunFam" id="2.40.70.10:FF:000115">
    <property type="entry name" value="Lysosomal aspartic protease"/>
    <property type="match status" value="1"/>
</dbReference>
<accession>A0A5M3MD61</accession>
<feature type="active site" evidence="5">
    <location>
        <position position="109"/>
    </location>
</feature>
<dbReference type="GeneID" id="19210837"/>
<evidence type="ECO:0000256" key="1">
    <source>
        <dbReference type="ARBA" id="ARBA00007447"/>
    </source>
</evidence>
<evidence type="ECO:0000256" key="6">
    <source>
        <dbReference type="PIRSR" id="PIRSR601461-2"/>
    </source>
</evidence>
<keyword evidence="6" id="KW-1015">Disulfide bond</keyword>
<dbReference type="GO" id="GO:0006508">
    <property type="term" value="P:proteolysis"/>
    <property type="evidence" value="ECO:0007669"/>
    <property type="project" value="UniProtKB-KW"/>
</dbReference>
<evidence type="ECO:0000313" key="10">
    <source>
        <dbReference type="Proteomes" id="UP000053558"/>
    </source>
</evidence>
<protein>
    <submittedName>
        <fullName evidence="9">Acid protease</fullName>
    </submittedName>
</protein>
<sequence length="467" mass="49123">MRTRAYELGVYVCCYGLFTLAVGAAAIYDVNNAGGHALSLTLKNPGSGVQQMARLQQAQNAIAAKYGFSRLAAMPGDGSSGLGNVNGDIGYYAIITVGTPPVEYEVILDTGSSNLWLADTQCNSSCSLNSTYSTSKSSTFQNLTTPVNYGYASGTVYGSLVQDTVSMGGFTMKGLKFGAASYEVSSGSSVIVPPQVNGLMGLAWQPLASDGTTPFWLTLVSSGQWDSPVMSLQLSRFRNDTNATEVEPGGTFTMGYVDTNLYNGDIEYHALTMSPSWWVLDITGINVQGKPISPPVGNYSQAIIDSGTSLLYGPQSSIDQIYAQIPGSTSWSGASGFYQYPCNTTVNVSLSFGGANWPIDPSDFMFLQEGNVCVGAIASIADSTPDSFPSWIIGDTFLKNVYTVFRYEPPSVGFAALSQQALAMNGINGPAPSPTALPSGAIPRMCQGVGLVVSGLISFTLSLALLL</sequence>
<dbReference type="PANTHER" id="PTHR47966:SF6">
    <property type="entry name" value="PEPTIDASE A1 DOMAIN-CONTAINING PROTEIN"/>
    <property type="match status" value="1"/>
</dbReference>
<dbReference type="PANTHER" id="PTHR47966">
    <property type="entry name" value="BETA-SITE APP-CLEAVING ENZYME, ISOFORM A-RELATED"/>
    <property type="match status" value="1"/>
</dbReference>
<reference evidence="10" key="1">
    <citation type="journal article" date="2012" name="Science">
        <title>The Paleozoic origin of enzymatic lignin decomposition reconstructed from 31 fungal genomes.</title>
        <authorList>
            <person name="Floudas D."/>
            <person name="Binder M."/>
            <person name="Riley R."/>
            <person name="Barry K."/>
            <person name="Blanchette R.A."/>
            <person name="Henrissat B."/>
            <person name="Martinez A.T."/>
            <person name="Otillar R."/>
            <person name="Spatafora J.W."/>
            <person name="Yadav J.S."/>
            <person name="Aerts A."/>
            <person name="Benoit I."/>
            <person name="Boyd A."/>
            <person name="Carlson A."/>
            <person name="Copeland A."/>
            <person name="Coutinho P.M."/>
            <person name="de Vries R.P."/>
            <person name="Ferreira P."/>
            <person name="Findley K."/>
            <person name="Foster B."/>
            <person name="Gaskell J."/>
            <person name="Glotzer D."/>
            <person name="Gorecki P."/>
            <person name="Heitman J."/>
            <person name="Hesse C."/>
            <person name="Hori C."/>
            <person name="Igarashi K."/>
            <person name="Jurgens J.A."/>
            <person name="Kallen N."/>
            <person name="Kersten P."/>
            <person name="Kohler A."/>
            <person name="Kuees U."/>
            <person name="Kumar T.K.A."/>
            <person name="Kuo A."/>
            <person name="LaButti K."/>
            <person name="Larrondo L.F."/>
            <person name="Lindquist E."/>
            <person name="Ling A."/>
            <person name="Lombard V."/>
            <person name="Lucas S."/>
            <person name="Lundell T."/>
            <person name="Martin R."/>
            <person name="McLaughlin D.J."/>
            <person name="Morgenstern I."/>
            <person name="Morin E."/>
            <person name="Murat C."/>
            <person name="Nagy L.G."/>
            <person name="Nolan M."/>
            <person name="Ohm R.A."/>
            <person name="Patyshakuliyeva A."/>
            <person name="Rokas A."/>
            <person name="Ruiz-Duenas F.J."/>
            <person name="Sabat G."/>
            <person name="Salamov A."/>
            <person name="Samejima M."/>
            <person name="Schmutz J."/>
            <person name="Slot J.C."/>
            <person name="St John F."/>
            <person name="Stenlid J."/>
            <person name="Sun H."/>
            <person name="Sun S."/>
            <person name="Syed K."/>
            <person name="Tsang A."/>
            <person name="Wiebenga A."/>
            <person name="Young D."/>
            <person name="Pisabarro A."/>
            <person name="Eastwood D.C."/>
            <person name="Martin F."/>
            <person name="Cullen D."/>
            <person name="Grigoriev I.V."/>
            <person name="Hibbett D.S."/>
        </authorList>
    </citation>
    <scope>NUCLEOTIDE SEQUENCE [LARGE SCALE GENOMIC DNA]</scope>
    <source>
        <strain evidence="10">RWD-64-598 SS2</strain>
    </source>
</reference>
<evidence type="ECO:0000313" key="9">
    <source>
        <dbReference type="EMBL" id="EIW76947.1"/>
    </source>
</evidence>
<dbReference type="GO" id="GO:0004190">
    <property type="term" value="F:aspartic-type endopeptidase activity"/>
    <property type="evidence" value="ECO:0007669"/>
    <property type="project" value="UniProtKB-KW"/>
</dbReference>
<organism evidence="9 10">
    <name type="scientific">Coniophora puteana (strain RWD-64-598)</name>
    <name type="common">Brown rot fungus</name>
    <dbReference type="NCBI Taxonomy" id="741705"/>
    <lineage>
        <taxon>Eukaryota</taxon>
        <taxon>Fungi</taxon>
        <taxon>Dikarya</taxon>
        <taxon>Basidiomycota</taxon>
        <taxon>Agaricomycotina</taxon>
        <taxon>Agaricomycetes</taxon>
        <taxon>Agaricomycetidae</taxon>
        <taxon>Boletales</taxon>
        <taxon>Coniophorineae</taxon>
        <taxon>Coniophoraceae</taxon>
        <taxon>Coniophora</taxon>
    </lineage>
</organism>
<dbReference type="InterPro" id="IPR001969">
    <property type="entry name" value="Aspartic_peptidase_AS"/>
</dbReference>
<gene>
    <name evidence="9" type="ORF">CONPUDRAFT_84768</name>
</gene>
<evidence type="ECO:0000256" key="3">
    <source>
        <dbReference type="ARBA" id="ARBA00022750"/>
    </source>
</evidence>
<dbReference type="OMA" id="ISESYWS"/>
<keyword evidence="10" id="KW-1185">Reference proteome</keyword>
<dbReference type="InterPro" id="IPR001461">
    <property type="entry name" value="Aspartic_peptidase_A1"/>
</dbReference>
<evidence type="ECO:0000256" key="4">
    <source>
        <dbReference type="ARBA" id="ARBA00022801"/>
    </source>
</evidence>
<dbReference type="AlphaFoldDB" id="A0A5M3MD61"/>
<dbReference type="InterPro" id="IPR021109">
    <property type="entry name" value="Peptidase_aspartic_dom_sf"/>
</dbReference>
<name>A0A5M3MD61_CONPW</name>
<dbReference type="EMBL" id="JH711585">
    <property type="protein sequence ID" value="EIW76947.1"/>
    <property type="molecule type" value="Genomic_DNA"/>
</dbReference>
<comment type="caution">
    <text evidence="9">The sequence shown here is derived from an EMBL/GenBank/DDBJ whole genome shotgun (WGS) entry which is preliminary data.</text>
</comment>
<dbReference type="PRINTS" id="PR00792">
    <property type="entry name" value="PEPSIN"/>
</dbReference>
<dbReference type="RefSeq" id="XP_007773257.1">
    <property type="nucleotide sequence ID" value="XM_007775067.1"/>
</dbReference>
<proteinExistence type="inferred from homology"/>
<keyword evidence="2 7" id="KW-0645">Protease</keyword>
<dbReference type="KEGG" id="cput:CONPUDRAFT_84768"/>
<dbReference type="SUPFAM" id="SSF50630">
    <property type="entry name" value="Acid proteases"/>
    <property type="match status" value="1"/>
</dbReference>
<evidence type="ECO:0000256" key="5">
    <source>
        <dbReference type="PIRSR" id="PIRSR601461-1"/>
    </source>
</evidence>
<dbReference type="PROSITE" id="PS51767">
    <property type="entry name" value="PEPTIDASE_A1"/>
    <property type="match status" value="1"/>
</dbReference>
<dbReference type="InterPro" id="IPR033121">
    <property type="entry name" value="PEPTIDASE_A1"/>
</dbReference>
<dbReference type="InterPro" id="IPR034164">
    <property type="entry name" value="Pepsin-like_dom"/>
</dbReference>
<feature type="disulfide bond" evidence="6">
    <location>
        <begin position="122"/>
        <end position="126"/>
    </location>
</feature>
<keyword evidence="4 7" id="KW-0378">Hydrolase</keyword>
<dbReference type="OrthoDB" id="771136at2759"/>
<dbReference type="PROSITE" id="PS00141">
    <property type="entry name" value="ASP_PROTEASE"/>
    <property type="match status" value="2"/>
</dbReference>